<evidence type="ECO:0000259" key="2">
    <source>
        <dbReference type="Pfam" id="PF22725"/>
    </source>
</evidence>
<dbReference type="Pfam" id="PF22725">
    <property type="entry name" value="GFO_IDH_MocA_C3"/>
    <property type="match status" value="1"/>
</dbReference>
<organism evidence="3 4">
    <name type="scientific">Oceanobacillus bengalensis</name>
    <dbReference type="NCBI Taxonomy" id="1435466"/>
    <lineage>
        <taxon>Bacteria</taxon>
        <taxon>Bacillati</taxon>
        <taxon>Bacillota</taxon>
        <taxon>Bacilli</taxon>
        <taxon>Bacillales</taxon>
        <taxon>Bacillaceae</taxon>
        <taxon>Oceanobacillus</taxon>
    </lineage>
</organism>
<dbReference type="EMBL" id="RBZO01000012">
    <property type="protein sequence ID" value="RKQ15694.1"/>
    <property type="molecule type" value="Genomic_DNA"/>
</dbReference>
<sequence>MKIGIISFAHMHALSYATYLLQHPEAELVGIWDAEKKRGKEMAQKFDTNFYLDLDEFLQTDVEAVIVCSENVNHKEHVIKAARYRKHILCEKPIATEVEDAKAMIEACEKSEVILQVAYPVRFVPAIQQVKQMIESGQIGEVVAVNATNHGQMPGGWFVEKELSGGGSATDHIVHIMDLLRWILKDEVKNVYAELDTRFYDIDVEDCGSVLLELESGVIASIDPSWSRPATFPTWGDVTMKIVGTEGTIAVDAYKQYSLLYNDKDGRIQQKPWADDMDEGLVNDFIDCIKTRREPFITGTDGLRTLEVVKAAYMSNELKRTVTIER</sequence>
<dbReference type="Proteomes" id="UP000281813">
    <property type="component" value="Unassembled WGS sequence"/>
</dbReference>
<feature type="domain" description="Gfo/Idh/MocA-like oxidoreductase N-terminal" evidence="1">
    <location>
        <begin position="3"/>
        <end position="119"/>
    </location>
</feature>
<reference evidence="3 4" key="1">
    <citation type="journal article" date="2015" name="Antonie Van Leeuwenhoek">
        <title>Oceanobacillus bengalensis sp. nov., a bacterium isolated from seawater of the Bay of Bengal.</title>
        <authorList>
            <person name="Yongchang O."/>
            <person name="Xiang W."/>
            <person name="Wang G."/>
        </authorList>
    </citation>
    <scope>NUCLEOTIDE SEQUENCE [LARGE SCALE GENOMIC DNA]</scope>
    <source>
        <strain evidence="3 4">MCCC 1K00260</strain>
    </source>
</reference>
<keyword evidence="4" id="KW-1185">Reference proteome</keyword>
<dbReference type="PANTHER" id="PTHR43377:SF1">
    <property type="entry name" value="BILIVERDIN REDUCTASE A"/>
    <property type="match status" value="1"/>
</dbReference>
<dbReference type="InterPro" id="IPR036291">
    <property type="entry name" value="NAD(P)-bd_dom_sf"/>
</dbReference>
<gene>
    <name evidence="3" type="ORF">D8M05_09305</name>
</gene>
<protein>
    <submittedName>
        <fullName evidence="3">Gfo/Idh/MocA family oxidoreductase</fullName>
    </submittedName>
</protein>
<feature type="domain" description="GFO/IDH/MocA-like oxidoreductase" evidence="2">
    <location>
        <begin position="127"/>
        <end position="249"/>
    </location>
</feature>
<dbReference type="InterPro" id="IPR051450">
    <property type="entry name" value="Gfo/Idh/MocA_Oxidoreductases"/>
</dbReference>
<dbReference type="PANTHER" id="PTHR43377">
    <property type="entry name" value="BILIVERDIN REDUCTASE A"/>
    <property type="match status" value="1"/>
</dbReference>
<comment type="caution">
    <text evidence="3">The sequence shown here is derived from an EMBL/GenBank/DDBJ whole genome shotgun (WGS) entry which is preliminary data.</text>
</comment>
<accession>A0A494YZU7</accession>
<dbReference type="InterPro" id="IPR000683">
    <property type="entry name" value="Gfo/Idh/MocA-like_OxRdtase_N"/>
</dbReference>
<name>A0A494YZU7_9BACI</name>
<dbReference type="OrthoDB" id="9815825at2"/>
<dbReference type="RefSeq" id="WP_121131058.1">
    <property type="nucleotide sequence ID" value="NZ_JBHUFK010000002.1"/>
</dbReference>
<dbReference type="Pfam" id="PF01408">
    <property type="entry name" value="GFO_IDH_MocA"/>
    <property type="match status" value="1"/>
</dbReference>
<evidence type="ECO:0000313" key="3">
    <source>
        <dbReference type="EMBL" id="RKQ15694.1"/>
    </source>
</evidence>
<evidence type="ECO:0000313" key="4">
    <source>
        <dbReference type="Proteomes" id="UP000281813"/>
    </source>
</evidence>
<dbReference type="AlphaFoldDB" id="A0A494YZU7"/>
<dbReference type="GO" id="GO:0000166">
    <property type="term" value="F:nucleotide binding"/>
    <property type="evidence" value="ECO:0007669"/>
    <property type="project" value="InterPro"/>
</dbReference>
<proteinExistence type="predicted"/>
<dbReference type="Gene3D" id="3.40.50.720">
    <property type="entry name" value="NAD(P)-binding Rossmann-like Domain"/>
    <property type="match status" value="1"/>
</dbReference>
<dbReference type="SUPFAM" id="SSF51735">
    <property type="entry name" value="NAD(P)-binding Rossmann-fold domains"/>
    <property type="match status" value="1"/>
</dbReference>
<dbReference type="Gene3D" id="3.30.360.10">
    <property type="entry name" value="Dihydrodipicolinate Reductase, domain 2"/>
    <property type="match status" value="1"/>
</dbReference>
<dbReference type="SUPFAM" id="SSF55347">
    <property type="entry name" value="Glyceraldehyde-3-phosphate dehydrogenase-like, C-terminal domain"/>
    <property type="match status" value="1"/>
</dbReference>
<evidence type="ECO:0000259" key="1">
    <source>
        <dbReference type="Pfam" id="PF01408"/>
    </source>
</evidence>
<dbReference type="InterPro" id="IPR055170">
    <property type="entry name" value="GFO_IDH_MocA-like_dom"/>
</dbReference>